<organism evidence="4 5">
    <name type="scientific">Reticulomyxa filosa</name>
    <dbReference type="NCBI Taxonomy" id="46433"/>
    <lineage>
        <taxon>Eukaryota</taxon>
        <taxon>Sar</taxon>
        <taxon>Rhizaria</taxon>
        <taxon>Retaria</taxon>
        <taxon>Foraminifera</taxon>
        <taxon>Monothalamids</taxon>
        <taxon>Reticulomyxidae</taxon>
        <taxon>Reticulomyxa</taxon>
    </lineage>
</organism>
<gene>
    <name evidence="4" type="ORF">RFI_18823</name>
</gene>
<dbReference type="InterPro" id="IPR011990">
    <property type="entry name" value="TPR-like_helical_dom_sf"/>
</dbReference>
<keyword evidence="1" id="KW-0677">Repeat</keyword>
<dbReference type="PANTHER" id="PTHR45641">
    <property type="entry name" value="TETRATRICOPEPTIDE REPEAT PROTEIN (AFU_ORTHOLOGUE AFUA_6G03870)"/>
    <property type="match status" value="1"/>
</dbReference>
<reference evidence="4 5" key="1">
    <citation type="journal article" date="2013" name="Curr. Biol.">
        <title>The Genome of the Foraminiferan Reticulomyxa filosa.</title>
        <authorList>
            <person name="Glockner G."/>
            <person name="Hulsmann N."/>
            <person name="Schleicher M."/>
            <person name="Noegel A.A."/>
            <person name="Eichinger L."/>
            <person name="Gallinger C."/>
            <person name="Pawlowski J."/>
            <person name="Sierra R."/>
            <person name="Euteneuer U."/>
            <person name="Pillet L."/>
            <person name="Moustafa A."/>
            <person name="Platzer M."/>
            <person name="Groth M."/>
            <person name="Szafranski K."/>
            <person name="Schliwa M."/>
        </authorList>
    </citation>
    <scope>NUCLEOTIDE SEQUENCE [LARGE SCALE GENOMIC DNA]</scope>
</reference>
<dbReference type="Proteomes" id="UP000023152">
    <property type="component" value="Unassembled WGS sequence"/>
</dbReference>
<evidence type="ECO:0000256" key="1">
    <source>
        <dbReference type="ARBA" id="ARBA00022737"/>
    </source>
</evidence>
<dbReference type="EMBL" id="ASPP01014897">
    <property type="protein sequence ID" value="ETO18440.1"/>
    <property type="molecule type" value="Genomic_DNA"/>
</dbReference>
<dbReference type="Pfam" id="PF13424">
    <property type="entry name" value="TPR_12"/>
    <property type="match status" value="2"/>
</dbReference>
<dbReference type="SMART" id="SM00028">
    <property type="entry name" value="TPR"/>
    <property type="match status" value="4"/>
</dbReference>
<proteinExistence type="predicted"/>
<sequence length="465" mass="54052">MSLFKAYVNDGEKMHTIILPRLTMEHLKQQILQVTQSTHVNEVLEAIIDRDGNHIETDESLVHAFNEEIVYLTVQFKLRTEDISRVDEIKLSITKKEDISDALDFKKHWGRYWRKANVQAAKTTEEMIHDNEKGLIIVAYNTLKWKNNDDNLLSIIKLMDNKKDDIKEFGEYCMYVIRRKLIVLEQVNIHGNVYIIDCELQCRGEVNITTQIFIAKNAIIDKKLKQCISPIQWSTQIHHNIPIKFQDIEDQEEQYTKQKLYDRSIFLLRKYLQTAIDTFGVNHHYVAIAYNLLALVHSDRGQFKKAIELFENALKILFDIFGIKCSFVAQLYINLGHTYNKTNQYDKAIDCCTKALKIQLEIFGVDHVYIARSYNSLGISYKKSCSYHKANECYENALRIVQGILGNKSGEVADSIWNLGCLFEALGDNKTASKYFEESWKIYSALFGEWGKETLQARGKVKKFE</sequence>
<evidence type="ECO:0000256" key="3">
    <source>
        <dbReference type="PROSITE-ProRule" id="PRU00339"/>
    </source>
</evidence>
<dbReference type="PROSITE" id="PS50005">
    <property type="entry name" value="TPR"/>
    <property type="match status" value="2"/>
</dbReference>
<dbReference type="Gene3D" id="1.25.40.10">
    <property type="entry name" value="Tetratricopeptide repeat domain"/>
    <property type="match status" value="1"/>
</dbReference>
<evidence type="ECO:0000313" key="5">
    <source>
        <dbReference type="Proteomes" id="UP000023152"/>
    </source>
</evidence>
<name>X6MZF9_RETFI</name>
<keyword evidence="5" id="KW-1185">Reference proteome</keyword>
<keyword evidence="2 3" id="KW-0802">TPR repeat</keyword>
<feature type="repeat" description="TPR" evidence="3">
    <location>
        <begin position="287"/>
        <end position="320"/>
    </location>
</feature>
<feature type="repeat" description="TPR" evidence="3">
    <location>
        <begin position="329"/>
        <end position="362"/>
    </location>
</feature>
<protein>
    <submittedName>
        <fullName evidence="4">Uncharacterized protein</fullName>
    </submittedName>
</protein>
<dbReference type="OrthoDB" id="10031679at2759"/>
<dbReference type="PANTHER" id="PTHR45641:SF19">
    <property type="entry name" value="NEPHROCYSTIN-3"/>
    <property type="match status" value="1"/>
</dbReference>
<evidence type="ECO:0000256" key="2">
    <source>
        <dbReference type="ARBA" id="ARBA00022803"/>
    </source>
</evidence>
<dbReference type="SUPFAM" id="SSF48452">
    <property type="entry name" value="TPR-like"/>
    <property type="match status" value="1"/>
</dbReference>
<dbReference type="PROSITE" id="PS50293">
    <property type="entry name" value="TPR_REGION"/>
    <property type="match status" value="1"/>
</dbReference>
<comment type="caution">
    <text evidence="4">The sequence shown here is derived from an EMBL/GenBank/DDBJ whole genome shotgun (WGS) entry which is preliminary data.</text>
</comment>
<dbReference type="Pfam" id="PF13181">
    <property type="entry name" value="TPR_8"/>
    <property type="match status" value="1"/>
</dbReference>
<evidence type="ECO:0000313" key="4">
    <source>
        <dbReference type="EMBL" id="ETO18440.1"/>
    </source>
</evidence>
<dbReference type="InterPro" id="IPR019734">
    <property type="entry name" value="TPR_rpt"/>
</dbReference>
<dbReference type="AlphaFoldDB" id="X6MZF9"/>
<accession>X6MZF9</accession>